<protein>
    <submittedName>
        <fullName evidence="2">Uncharacterized protein</fullName>
    </submittedName>
</protein>
<dbReference type="AlphaFoldDB" id="A0A5J4QUA9"/>
<feature type="compositionally biased region" description="Basic residues" evidence="1">
    <location>
        <begin position="82"/>
        <end position="97"/>
    </location>
</feature>
<dbReference type="EMBL" id="SNRW01044310">
    <property type="protein sequence ID" value="KAA6324708.1"/>
    <property type="molecule type" value="Genomic_DNA"/>
</dbReference>
<feature type="region of interest" description="Disordered" evidence="1">
    <location>
        <begin position="25"/>
        <end position="108"/>
    </location>
</feature>
<accession>A0A5J4QUA9</accession>
<feature type="compositionally biased region" description="Acidic residues" evidence="1">
    <location>
        <begin position="27"/>
        <end position="60"/>
    </location>
</feature>
<name>A0A5J4QUA9_9EUKA</name>
<feature type="compositionally biased region" description="Basic and acidic residues" evidence="1">
    <location>
        <begin position="98"/>
        <end position="108"/>
    </location>
</feature>
<gene>
    <name evidence="2" type="ORF">EZS28_054156</name>
</gene>
<reference evidence="2 3" key="1">
    <citation type="submission" date="2019-03" db="EMBL/GenBank/DDBJ databases">
        <title>Single cell metagenomics reveals metabolic interactions within the superorganism composed of flagellate Streblomastix strix and complex community of Bacteroidetes bacteria on its surface.</title>
        <authorList>
            <person name="Treitli S.C."/>
            <person name="Kolisko M."/>
            <person name="Husnik F."/>
            <person name="Keeling P."/>
            <person name="Hampl V."/>
        </authorList>
    </citation>
    <scope>NUCLEOTIDE SEQUENCE [LARGE SCALE GENOMIC DNA]</scope>
    <source>
        <strain evidence="2">ST1C</strain>
    </source>
</reference>
<proteinExistence type="predicted"/>
<organism evidence="2 3">
    <name type="scientific">Streblomastix strix</name>
    <dbReference type="NCBI Taxonomy" id="222440"/>
    <lineage>
        <taxon>Eukaryota</taxon>
        <taxon>Metamonada</taxon>
        <taxon>Preaxostyla</taxon>
        <taxon>Oxymonadida</taxon>
        <taxon>Streblomastigidae</taxon>
        <taxon>Streblomastix</taxon>
    </lineage>
</organism>
<evidence type="ECO:0000313" key="2">
    <source>
        <dbReference type="EMBL" id="KAA6324708.1"/>
    </source>
</evidence>
<comment type="caution">
    <text evidence="2">The sequence shown here is derived from an EMBL/GenBank/DDBJ whole genome shotgun (WGS) entry which is preliminary data.</text>
</comment>
<evidence type="ECO:0000313" key="3">
    <source>
        <dbReference type="Proteomes" id="UP000324800"/>
    </source>
</evidence>
<feature type="non-terminal residue" evidence="2">
    <location>
        <position position="108"/>
    </location>
</feature>
<dbReference type="Proteomes" id="UP000324800">
    <property type="component" value="Unassembled WGS sequence"/>
</dbReference>
<sequence length="108" mass="12916">MQSPFERFRQYAREVDSLTYVVKGFMQEEENEEENTHEEENDDDDDDEEQEKEQESDDNMENGIVLKNSNIIKVLGENEKVNRKKGKSNRNKQQKKYSAKELKRINKQ</sequence>
<evidence type="ECO:0000256" key="1">
    <source>
        <dbReference type="SAM" id="MobiDB-lite"/>
    </source>
</evidence>